<comment type="caution">
    <text evidence="6">The sequence shown here is derived from an EMBL/GenBank/DDBJ whole genome shotgun (WGS) entry which is preliminary data.</text>
</comment>
<protein>
    <recommendedName>
        <fullName evidence="5">Metalloprotease TldD/E N-terminal domain-containing protein</fullName>
    </recommendedName>
</protein>
<dbReference type="InterPro" id="IPR051463">
    <property type="entry name" value="Peptidase_U62_metallo"/>
</dbReference>
<dbReference type="InterPro" id="IPR002510">
    <property type="entry name" value="Metalloprtase-TldD/E_N"/>
</dbReference>
<dbReference type="AlphaFoldDB" id="A0ABD7S5E7"/>
<feature type="domain" description="Metalloprotease TldD/E N-terminal" evidence="5">
    <location>
        <begin position="4"/>
        <end position="53"/>
    </location>
</feature>
<name>A0ABD7S5E7_XANVA</name>
<keyword evidence="3" id="KW-0378">Hydrolase</keyword>
<dbReference type="EMBL" id="VOCK01000048">
    <property type="protein sequence ID" value="TWQ50007.1"/>
    <property type="molecule type" value="Genomic_DNA"/>
</dbReference>
<dbReference type="SUPFAM" id="SSF111283">
    <property type="entry name" value="Putative modulator of DNA gyrase, PmbA/TldD"/>
    <property type="match status" value="1"/>
</dbReference>
<accession>A0ABD7S5E7</accession>
<dbReference type="Proteomes" id="UP000320455">
    <property type="component" value="Unassembled WGS sequence"/>
</dbReference>
<dbReference type="PANTHER" id="PTHR30624:SF10">
    <property type="entry name" value="CONSERVED PROTEIN"/>
    <property type="match status" value="1"/>
</dbReference>
<evidence type="ECO:0000313" key="7">
    <source>
        <dbReference type="Proteomes" id="UP000320455"/>
    </source>
</evidence>
<proteinExistence type="inferred from homology"/>
<sequence>MITREAQVENVVNAESSGVGVRVLADGAWGCAATNTLTSDGVGTATLQAVAIAKANARLDGAPVQLAPVTPARQVSWKTPIKKNVNEFRKARLQMAFSWTK</sequence>
<comment type="similarity">
    <text evidence="1">Belongs to the peptidase U62 family.</text>
</comment>
<evidence type="ECO:0000259" key="5">
    <source>
        <dbReference type="Pfam" id="PF01523"/>
    </source>
</evidence>
<evidence type="ECO:0000256" key="2">
    <source>
        <dbReference type="ARBA" id="ARBA00022670"/>
    </source>
</evidence>
<dbReference type="InterPro" id="IPR035068">
    <property type="entry name" value="TldD/PmbA_N"/>
</dbReference>
<keyword evidence="2" id="KW-0645">Protease</keyword>
<dbReference type="InterPro" id="IPR036059">
    <property type="entry name" value="TldD/PmbA_sf"/>
</dbReference>
<dbReference type="GO" id="GO:0008237">
    <property type="term" value="F:metallopeptidase activity"/>
    <property type="evidence" value="ECO:0007669"/>
    <property type="project" value="UniProtKB-KW"/>
</dbReference>
<dbReference type="Gene3D" id="3.30.2290.10">
    <property type="entry name" value="PmbA/TldD superfamily"/>
    <property type="match status" value="1"/>
</dbReference>
<reference evidence="7" key="1">
    <citation type="journal article" date="2020" name="Phytopathology">
        <title>Genomic acquisitions in emerging populations of Xanthomonas vasicola pv. vasculorum infecting corn in the U.S. and Argentina.</title>
        <authorList>
            <person name="Perez-Quintero A.L."/>
        </authorList>
    </citation>
    <scope>NUCLEOTIDE SEQUENCE [LARGE SCALE GENOMIC DNA]</scope>
    <source>
        <strain evidence="7">Xvh-L</strain>
    </source>
</reference>
<dbReference type="PANTHER" id="PTHR30624">
    <property type="entry name" value="UNCHARACTERIZED PROTEIN TLDD AND PMBA"/>
    <property type="match status" value="1"/>
</dbReference>
<organism evidence="6 7">
    <name type="scientific">Xanthomonas vasicola</name>
    <dbReference type="NCBI Taxonomy" id="56459"/>
    <lineage>
        <taxon>Bacteria</taxon>
        <taxon>Pseudomonadati</taxon>
        <taxon>Pseudomonadota</taxon>
        <taxon>Gammaproteobacteria</taxon>
        <taxon>Lysobacterales</taxon>
        <taxon>Lysobacteraceae</taxon>
        <taxon>Xanthomonas</taxon>
    </lineage>
</organism>
<evidence type="ECO:0000256" key="4">
    <source>
        <dbReference type="ARBA" id="ARBA00023049"/>
    </source>
</evidence>
<dbReference type="Pfam" id="PF01523">
    <property type="entry name" value="PmbA_TldD_1st"/>
    <property type="match status" value="1"/>
</dbReference>
<keyword evidence="7" id="KW-1185">Reference proteome</keyword>
<evidence type="ECO:0000256" key="1">
    <source>
        <dbReference type="ARBA" id="ARBA00005836"/>
    </source>
</evidence>
<keyword evidence="4" id="KW-0482">Metalloprotease</keyword>
<gene>
    <name evidence="6" type="ORF">FQK01_20075</name>
</gene>
<evidence type="ECO:0000256" key="3">
    <source>
        <dbReference type="ARBA" id="ARBA00022801"/>
    </source>
</evidence>
<dbReference type="GO" id="GO:0006508">
    <property type="term" value="P:proteolysis"/>
    <property type="evidence" value="ECO:0007669"/>
    <property type="project" value="UniProtKB-KW"/>
</dbReference>
<evidence type="ECO:0000313" key="6">
    <source>
        <dbReference type="EMBL" id="TWQ50007.1"/>
    </source>
</evidence>